<dbReference type="SUPFAM" id="SSF48403">
    <property type="entry name" value="Ankyrin repeat"/>
    <property type="match status" value="1"/>
</dbReference>
<dbReference type="PROSITE" id="PS50088">
    <property type="entry name" value="ANK_REPEAT"/>
    <property type="match status" value="2"/>
</dbReference>
<dbReference type="SMART" id="SM00248">
    <property type="entry name" value="ANK"/>
    <property type="match status" value="4"/>
</dbReference>
<dbReference type="PANTHER" id="PTHR24198">
    <property type="entry name" value="ANKYRIN REPEAT AND PROTEIN KINASE DOMAIN-CONTAINING PROTEIN"/>
    <property type="match status" value="1"/>
</dbReference>
<evidence type="ECO:0000256" key="2">
    <source>
        <dbReference type="ARBA" id="ARBA00023043"/>
    </source>
</evidence>
<feature type="repeat" description="ANK" evidence="3">
    <location>
        <begin position="130"/>
        <end position="162"/>
    </location>
</feature>
<accession>A0A564Y6A9</accession>
<keyword evidence="5" id="KW-1185">Reference proteome</keyword>
<dbReference type="Pfam" id="PF12796">
    <property type="entry name" value="Ank_2"/>
    <property type="match status" value="1"/>
</dbReference>
<keyword evidence="1" id="KW-0677">Repeat</keyword>
<gene>
    <name evidence="4" type="ORF">WMSIL1_LOCUS3399</name>
</gene>
<dbReference type="EMBL" id="CABIJS010000110">
    <property type="protein sequence ID" value="VUZ42847.1"/>
    <property type="molecule type" value="Genomic_DNA"/>
</dbReference>
<evidence type="ECO:0000256" key="1">
    <source>
        <dbReference type="ARBA" id="ARBA00022737"/>
    </source>
</evidence>
<proteinExistence type="predicted"/>
<feature type="repeat" description="ANK" evidence="3">
    <location>
        <begin position="97"/>
        <end position="129"/>
    </location>
</feature>
<protein>
    <submittedName>
        <fullName evidence="4">Uncharacterized protein</fullName>
    </submittedName>
</protein>
<dbReference type="InterPro" id="IPR002110">
    <property type="entry name" value="Ankyrin_rpt"/>
</dbReference>
<keyword evidence="2 3" id="KW-0040">ANK repeat</keyword>
<dbReference type="PANTHER" id="PTHR24198:SF165">
    <property type="entry name" value="ANKYRIN REPEAT-CONTAINING PROTEIN-RELATED"/>
    <property type="match status" value="1"/>
</dbReference>
<dbReference type="Proteomes" id="UP000321570">
    <property type="component" value="Unassembled WGS sequence"/>
</dbReference>
<dbReference type="Gene3D" id="1.25.40.20">
    <property type="entry name" value="Ankyrin repeat-containing domain"/>
    <property type="match status" value="1"/>
</dbReference>
<evidence type="ECO:0000313" key="5">
    <source>
        <dbReference type="Proteomes" id="UP000321570"/>
    </source>
</evidence>
<name>A0A564Y6A9_HYMDI</name>
<evidence type="ECO:0000256" key="3">
    <source>
        <dbReference type="PROSITE-ProRule" id="PRU00023"/>
    </source>
</evidence>
<reference evidence="4 5" key="1">
    <citation type="submission" date="2019-07" db="EMBL/GenBank/DDBJ databases">
        <authorList>
            <person name="Jastrzebski P J."/>
            <person name="Paukszto L."/>
            <person name="Jastrzebski P J."/>
        </authorList>
    </citation>
    <scope>NUCLEOTIDE SEQUENCE [LARGE SCALE GENOMIC DNA]</scope>
    <source>
        <strain evidence="4 5">WMS-il1</strain>
    </source>
</reference>
<dbReference type="AlphaFoldDB" id="A0A564Y6A9"/>
<dbReference type="InterPro" id="IPR036770">
    <property type="entry name" value="Ankyrin_rpt-contain_sf"/>
</dbReference>
<organism evidence="4 5">
    <name type="scientific">Hymenolepis diminuta</name>
    <name type="common">Rat tapeworm</name>
    <dbReference type="NCBI Taxonomy" id="6216"/>
    <lineage>
        <taxon>Eukaryota</taxon>
        <taxon>Metazoa</taxon>
        <taxon>Spiralia</taxon>
        <taxon>Lophotrochozoa</taxon>
        <taxon>Platyhelminthes</taxon>
        <taxon>Cestoda</taxon>
        <taxon>Eucestoda</taxon>
        <taxon>Cyclophyllidea</taxon>
        <taxon>Hymenolepididae</taxon>
        <taxon>Hymenolepis</taxon>
    </lineage>
</organism>
<evidence type="ECO:0000313" key="4">
    <source>
        <dbReference type="EMBL" id="VUZ42847.1"/>
    </source>
</evidence>
<sequence length="188" mass="21110">MFDHQRYRNGRPNRERIRLNANLISAVMENNADEVRICLMCGNHLDVVKILLNRANTDIDRSVELNEAYSNALLVSSNEMIETLLSAGADVNYFEIPGVLPLFIAIGRRNLDCIKTLQRYGADHNQVDDDGYNALMYSVLLENLEAVEYFLSIGSDLNVRTSADNLTALGLAEKGEDGRIMEILMEAQ</sequence>
<feature type="non-terminal residue" evidence="4">
    <location>
        <position position="188"/>
    </location>
</feature>